<feature type="compositionally biased region" description="Polar residues" evidence="1">
    <location>
        <begin position="314"/>
        <end position="344"/>
    </location>
</feature>
<evidence type="ECO:0008006" key="4">
    <source>
        <dbReference type="Google" id="ProtNLM"/>
    </source>
</evidence>
<dbReference type="Pfam" id="PF09752">
    <property type="entry name" value="ABHD18"/>
    <property type="match status" value="1"/>
</dbReference>
<dbReference type="InterPro" id="IPR019149">
    <property type="entry name" value="ABHD18"/>
</dbReference>
<protein>
    <recommendedName>
        <fullName evidence="4">Abhydrolase domain containing 18</fullName>
    </recommendedName>
</protein>
<keyword evidence="3" id="KW-1185">Reference proteome</keyword>
<reference evidence="2" key="2">
    <citation type="submission" date="2020-11" db="EMBL/GenBank/DDBJ databases">
        <authorList>
            <person name="McCartney M.A."/>
            <person name="Auch B."/>
            <person name="Kono T."/>
            <person name="Mallez S."/>
            <person name="Becker A."/>
            <person name="Gohl D.M."/>
            <person name="Silverstein K.A.T."/>
            <person name="Koren S."/>
            <person name="Bechman K.B."/>
            <person name="Herman A."/>
            <person name="Abrahante J.E."/>
            <person name="Garbe J."/>
        </authorList>
    </citation>
    <scope>NUCLEOTIDE SEQUENCE</scope>
    <source>
        <strain evidence="2">Duluth1</strain>
        <tissue evidence="2">Whole animal</tissue>
    </source>
</reference>
<feature type="compositionally biased region" description="Polar residues" evidence="1">
    <location>
        <begin position="352"/>
        <end position="379"/>
    </location>
</feature>
<organism evidence="2 3">
    <name type="scientific">Dreissena polymorpha</name>
    <name type="common">Zebra mussel</name>
    <name type="synonym">Mytilus polymorpha</name>
    <dbReference type="NCBI Taxonomy" id="45954"/>
    <lineage>
        <taxon>Eukaryota</taxon>
        <taxon>Metazoa</taxon>
        <taxon>Spiralia</taxon>
        <taxon>Lophotrochozoa</taxon>
        <taxon>Mollusca</taxon>
        <taxon>Bivalvia</taxon>
        <taxon>Autobranchia</taxon>
        <taxon>Heteroconchia</taxon>
        <taxon>Euheterodonta</taxon>
        <taxon>Imparidentia</taxon>
        <taxon>Neoheterodontei</taxon>
        <taxon>Myida</taxon>
        <taxon>Dreissenoidea</taxon>
        <taxon>Dreissenidae</taxon>
        <taxon>Dreissena</taxon>
    </lineage>
</organism>
<feature type="region of interest" description="Disordered" evidence="1">
    <location>
        <begin position="314"/>
        <end position="379"/>
    </location>
</feature>
<proteinExistence type="predicted"/>
<dbReference type="SUPFAM" id="SSF53474">
    <property type="entry name" value="alpha/beta-Hydrolases"/>
    <property type="match status" value="1"/>
</dbReference>
<sequence length="513" mass="57827">EWVIMSRLDWFWRWFIVTKIYTKGWGNPEDLKRIVLLRKQLGNRESLERVLPKDYPVYIDKETVSADGRLLEGHFLCPVNEHCPGIMPKEVETARFEMLLPNKWKTDLHPMCLHMGGTGDHGFGRRRRMMAKPLLKEHGIGSVILENPYYGCRKPKDQFRSSLHHVTDLFVMGAGLIMESSILLNWLDRQGYGPLGATGVSMGGYMASLGACSWHKPVSLIPCMAGSTASGVFTHGVLSTAIPWRILEKQYQDTEMFRQEIVDLIESPEPYWTSRRSMYQEGKDFIHKMEKNGPADNTNQSKMKTLTPQTYQDLNTQGSSVKHSNSPDSAVQTLTHSVNSSSCDSIPVHNSGKLSSGSFSNKTLKTEGGSSETSAKSSPSFVGRVNNVIQSLPEYLNVYRGKDDAAEKMKNQLELDCKHFMKGVMDECTHISNFSRPLDPELVIVVLAEDDQYVPHSGYMKHEEVWPGAKVRTVPGGHIMGFLGKREIFRQAIADSFALNTQKYFSPQLRQSS</sequence>
<dbReference type="PANTHER" id="PTHR13617:SF14">
    <property type="entry name" value="PROTEIN ABHD18"/>
    <property type="match status" value="1"/>
</dbReference>
<accession>A0A9D4K3M8</accession>
<comment type="caution">
    <text evidence="2">The sequence shown here is derived from an EMBL/GenBank/DDBJ whole genome shotgun (WGS) entry which is preliminary data.</text>
</comment>
<evidence type="ECO:0000313" key="2">
    <source>
        <dbReference type="EMBL" id="KAH3832402.1"/>
    </source>
</evidence>
<dbReference type="AlphaFoldDB" id="A0A9D4K3M8"/>
<dbReference type="EMBL" id="JAIWYP010000004">
    <property type="protein sequence ID" value="KAH3832402.1"/>
    <property type="molecule type" value="Genomic_DNA"/>
</dbReference>
<reference evidence="2" key="1">
    <citation type="journal article" date="2019" name="bioRxiv">
        <title>The Genome of the Zebra Mussel, Dreissena polymorpha: A Resource for Invasive Species Research.</title>
        <authorList>
            <person name="McCartney M.A."/>
            <person name="Auch B."/>
            <person name="Kono T."/>
            <person name="Mallez S."/>
            <person name="Zhang Y."/>
            <person name="Obille A."/>
            <person name="Becker A."/>
            <person name="Abrahante J.E."/>
            <person name="Garbe J."/>
            <person name="Badalamenti J.P."/>
            <person name="Herman A."/>
            <person name="Mangelson H."/>
            <person name="Liachko I."/>
            <person name="Sullivan S."/>
            <person name="Sone E.D."/>
            <person name="Koren S."/>
            <person name="Silverstein K.A.T."/>
            <person name="Beckman K.B."/>
            <person name="Gohl D.M."/>
        </authorList>
    </citation>
    <scope>NUCLEOTIDE SEQUENCE</scope>
    <source>
        <strain evidence="2">Duluth1</strain>
        <tissue evidence="2">Whole animal</tissue>
    </source>
</reference>
<feature type="non-terminal residue" evidence="2">
    <location>
        <position position="513"/>
    </location>
</feature>
<gene>
    <name evidence="2" type="ORF">DPMN_105688</name>
</gene>
<name>A0A9D4K3M8_DREPO</name>
<dbReference type="PANTHER" id="PTHR13617">
    <property type="entry name" value="PROTEIN ABHD18"/>
    <property type="match status" value="1"/>
</dbReference>
<evidence type="ECO:0000256" key="1">
    <source>
        <dbReference type="SAM" id="MobiDB-lite"/>
    </source>
</evidence>
<dbReference type="Proteomes" id="UP000828390">
    <property type="component" value="Unassembled WGS sequence"/>
</dbReference>
<evidence type="ECO:0000313" key="3">
    <source>
        <dbReference type="Proteomes" id="UP000828390"/>
    </source>
</evidence>
<dbReference type="InterPro" id="IPR029058">
    <property type="entry name" value="AB_hydrolase_fold"/>
</dbReference>
<dbReference type="Gene3D" id="3.40.50.1820">
    <property type="entry name" value="alpha/beta hydrolase"/>
    <property type="match status" value="1"/>
</dbReference>